<name>A0A420WR26_9PROT</name>
<feature type="compositionally biased region" description="Basic and acidic residues" evidence="1">
    <location>
        <begin position="48"/>
        <end position="61"/>
    </location>
</feature>
<organism evidence="2 3">
    <name type="scientific">Oceanibaculum indicum</name>
    <dbReference type="NCBI Taxonomy" id="526216"/>
    <lineage>
        <taxon>Bacteria</taxon>
        <taxon>Pseudomonadati</taxon>
        <taxon>Pseudomonadota</taxon>
        <taxon>Alphaproteobacteria</taxon>
        <taxon>Rhodospirillales</taxon>
        <taxon>Oceanibaculaceae</taxon>
        <taxon>Oceanibaculum</taxon>
    </lineage>
</organism>
<evidence type="ECO:0000256" key="1">
    <source>
        <dbReference type="SAM" id="MobiDB-lite"/>
    </source>
</evidence>
<feature type="region of interest" description="Disordered" evidence="1">
    <location>
        <begin position="1"/>
        <end position="61"/>
    </location>
</feature>
<dbReference type="Proteomes" id="UP000277424">
    <property type="component" value="Unassembled WGS sequence"/>
</dbReference>
<dbReference type="AlphaFoldDB" id="A0A420WR26"/>
<gene>
    <name evidence="2" type="ORF">BCL74_1273</name>
</gene>
<accession>A0A420WR26</accession>
<evidence type="ECO:0000313" key="3">
    <source>
        <dbReference type="Proteomes" id="UP000277424"/>
    </source>
</evidence>
<dbReference type="RefSeq" id="WP_121218398.1">
    <property type="nucleotide sequence ID" value="NZ_RBIG01000001.1"/>
</dbReference>
<sequence>MAFNRQNRLDETQEEREARNERARQLAKRNAPLAPSRFAVRQAARQRIATESREPAPRPDWAIVREEAARQHSEAAMLTEAQNLRQHQEEEEEAAPTAADQAQLDRAAQIADLCAKHGVPEKASGFILDDIEPAEVERLIGRASAITALVEQAHKIDARLDVGMARELIASGASIKEARRAVINEMADIADTVMIRNQVEPGTTGPTPEQEAARRWERAMRRAGIAIRPATAQQEGVLP</sequence>
<protein>
    <submittedName>
        <fullName evidence="2">Uncharacterized protein</fullName>
    </submittedName>
</protein>
<reference evidence="2 3" key="1">
    <citation type="submission" date="2018-10" db="EMBL/GenBank/DDBJ databases">
        <title>Comparative analysis of microorganisms from saline springs in Andes Mountain Range, Colombia.</title>
        <authorList>
            <person name="Rubin E."/>
        </authorList>
    </citation>
    <scope>NUCLEOTIDE SEQUENCE [LARGE SCALE GENOMIC DNA]</scope>
    <source>
        <strain evidence="2 3">USBA 36</strain>
    </source>
</reference>
<comment type="caution">
    <text evidence="2">The sequence shown here is derived from an EMBL/GenBank/DDBJ whole genome shotgun (WGS) entry which is preliminary data.</text>
</comment>
<evidence type="ECO:0000313" key="2">
    <source>
        <dbReference type="EMBL" id="RKQ73484.1"/>
    </source>
</evidence>
<dbReference type="EMBL" id="RBIG01000001">
    <property type="protein sequence ID" value="RKQ73484.1"/>
    <property type="molecule type" value="Genomic_DNA"/>
</dbReference>
<feature type="compositionally biased region" description="Basic and acidic residues" evidence="1">
    <location>
        <begin position="7"/>
        <end position="24"/>
    </location>
</feature>
<proteinExistence type="predicted"/>